<dbReference type="EMBL" id="JAATJE010000002">
    <property type="protein sequence ID" value="NJC34604.1"/>
    <property type="molecule type" value="Genomic_DNA"/>
</dbReference>
<organism evidence="2 3">
    <name type="scientific">Sphingomonas jejuensis</name>
    <dbReference type="NCBI Taxonomy" id="904715"/>
    <lineage>
        <taxon>Bacteria</taxon>
        <taxon>Pseudomonadati</taxon>
        <taxon>Pseudomonadota</taxon>
        <taxon>Alphaproteobacteria</taxon>
        <taxon>Sphingomonadales</taxon>
        <taxon>Sphingomonadaceae</taxon>
        <taxon>Sphingomonas</taxon>
    </lineage>
</organism>
<evidence type="ECO:0000256" key="1">
    <source>
        <dbReference type="SAM" id="SignalP"/>
    </source>
</evidence>
<reference evidence="2 3" key="1">
    <citation type="submission" date="2020-03" db="EMBL/GenBank/DDBJ databases">
        <title>Genomic Encyclopedia of Type Strains, Phase IV (KMG-IV): sequencing the most valuable type-strain genomes for metagenomic binning, comparative biology and taxonomic classification.</title>
        <authorList>
            <person name="Goeker M."/>
        </authorList>
    </citation>
    <scope>NUCLEOTIDE SEQUENCE [LARGE SCALE GENOMIC DNA]</scope>
    <source>
        <strain evidence="2 3">DSM 27651</strain>
    </source>
</reference>
<dbReference type="Proteomes" id="UP000734218">
    <property type="component" value="Unassembled WGS sequence"/>
</dbReference>
<dbReference type="RefSeq" id="WP_167954718.1">
    <property type="nucleotide sequence ID" value="NZ_JAATJE010000002.1"/>
</dbReference>
<keyword evidence="3" id="KW-1185">Reference proteome</keyword>
<dbReference type="PROSITE" id="PS51257">
    <property type="entry name" value="PROKAR_LIPOPROTEIN"/>
    <property type="match status" value="1"/>
</dbReference>
<accession>A0ABX0XMK5</accession>
<keyword evidence="1" id="KW-0732">Signal</keyword>
<protein>
    <recommendedName>
        <fullName evidence="4">DUF4893 domain-containing protein</fullName>
    </recommendedName>
</protein>
<sequence>MIRGRALSAAAMLALASCAGADRPPPAARASGAGLPADDWRRYATDADRARLRGWRTAFVAGLAQARAAGHAADLDSEGALMVPDAGEPDAALPPGDYRCRVTKLGSRGGSGGLTHVAYPYFRCRVGAGDRVQSFEKLTGSQRQVGALYGDVAARRIFLGTLALGSEQRALRYGADADRDLIGVLQRIGDRRWRLLFPSPRYESLIDVMEIVPE</sequence>
<dbReference type="Pfam" id="PF16233">
    <property type="entry name" value="DUF4893"/>
    <property type="match status" value="1"/>
</dbReference>
<name>A0ABX0XMK5_9SPHN</name>
<proteinExistence type="predicted"/>
<feature type="chain" id="PRO_5045500176" description="DUF4893 domain-containing protein" evidence="1">
    <location>
        <begin position="22"/>
        <end position="214"/>
    </location>
</feature>
<evidence type="ECO:0000313" key="3">
    <source>
        <dbReference type="Proteomes" id="UP000734218"/>
    </source>
</evidence>
<comment type="caution">
    <text evidence="2">The sequence shown here is derived from an EMBL/GenBank/DDBJ whole genome shotgun (WGS) entry which is preliminary data.</text>
</comment>
<gene>
    <name evidence="2" type="ORF">GGR88_002118</name>
</gene>
<feature type="signal peptide" evidence="1">
    <location>
        <begin position="1"/>
        <end position="21"/>
    </location>
</feature>
<dbReference type="InterPro" id="IPR032609">
    <property type="entry name" value="DUF4893"/>
</dbReference>
<evidence type="ECO:0008006" key="4">
    <source>
        <dbReference type="Google" id="ProtNLM"/>
    </source>
</evidence>
<evidence type="ECO:0000313" key="2">
    <source>
        <dbReference type="EMBL" id="NJC34604.1"/>
    </source>
</evidence>